<dbReference type="InterPro" id="IPR036056">
    <property type="entry name" value="Fibrinogen-like_C"/>
</dbReference>
<dbReference type="SMART" id="SM00186">
    <property type="entry name" value="FBG"/>
    <property type="match status" value="1"/>
</dbReference>
<dbReference type="InterPro" id="IPR002181">
    <property type="entry name" value="Fibrinogen_a/b/g_C_dom"/>
</dbReference>
<evidence type="ECO:0000256" key="1">
    <source>
        <dbReference type="ARBA" id="ARBA00023157"/>
    </source>
</evidence>
<feature type="chain" id="PRO_5012668092" evidence="2">
    <location>
        <begin position="19"/>
        <end position="248"/>
    </location>
</feature>
<keyword evidence="1" id="KW-1015">Disulfide bond</keyword>
<comment type="caution">
    <text evidence="4">The sequence shown here is derived from an EMBL/GenBank/DDBJ whole genome shotgun (WGS) entry which is preliminary data.</text>
</comment>
<dbReference type="EMBL" id="NEDP02004136">
    <property type="protein sequence ID" value="OWF46576.1"/>
    <property type="molecule type" value="Genomic_DNA"/>
</dbReference>
<name>A0A210QCX7_MIZYE</name>
<dbReference type="InterPro" id="IPR050373">
    <property type="entry name" value="Fibrinogen_C-term_domain"/>
</dbReference>
<evidence type="ECO:0000313" key="5">
    <source>
        <dbReference type="Proteomes" id="UP000242188"/>
    </source>
</evidence>
<dbReference type="InterPro" id="IPR020837">
    <property type="entry name" value="Fibrinogen_CS"/>
</dbReference>
<feature type="domain" description="Fibrinogen C-terminal" evidence="3">
    <location>
        <begin position="166"/>
        <end position="248"/>
    </location>
</feature>
<dbReference type="OrthoDB" id="6152968at2759"/>
<dbReference type="InterPro" id="IPR014716">
    <property type="entry name" value="Fibrinogen_a/b/g_C_1"/>
</dbReference>
<sequence>MVWLLALPVFTAVGVVCGVENTQKIWDVDEVSNTMLLPHTIYIVELAGSAIECVLTAMTYNKSMATFDGLSQRCFTYSTKTQMDLLYLNVIRQETCAGLDPASDSGVYRVTPVPGDSFDVYCDMGSEHGPWTIIQNRQSNEVDFFRNWDEYKNGFGNLLGNFWLADALKTTNGRMFTTIDRDNDFDESRNCAETRHGAWWFRKCTNANLNGLYNYDPTNLRTSMYWRNLFGKDMYVPLKTSKMMLKKP</sequence>
<dbReference type="SUPFAM" id="SSF56496">
    <property type="entry name" value="Fibrinogen C-terminal domain-like"/>
    <property type="match status" value="1"/>
</dbReference>
<evidence type="ECO:0000259" key="3">
    <source>
        <dbReference type="PROSITE" id="PS51406"/>
    </source>
</evidence>
<dbReference type="Proteomes" id="UP000242188">
    <property type="component" value="Unassembled WGS sequence"/>
</dbReference>
<feature type="domain" description="Fibrinogen C-terminal" evidence="3">
    <location>
        <begin position="87"/>
        <end position="164"/>
    </location>
</feature>
<keyword evidence="2" id="KW-0732">Signal</keyword>
<dbReference type="GO" id="GO:0005615">
    <property type="term" value="C:extracellular space"/>
    <property type="evidence" value="ECO:0007669"/>
    <property type="project" value="TreeGrafter"/>
</dbReference>
<dbReference type="PANTHER" id="PTHR19143">
    <property type="entry name" value="FIBRINOGEN/TENASCIN/ANGIOPOEITIN"/>
    <property type="match status" value="1"/>
</dbReference>
<dbReference type="Gene3D" id="3.90.215.10">
    <property type="entry name" value="Gamma Fibrinogen, chain A, domain 1"/>
    <property type="match status" value="2"/>
</dbReference>
<keyword evidence="5" id="KW-1185">Reference proteome</keyword>
<organism evidence="4 5">
    <name type="scientific">Mizuhopecten yessoensis</name>
    <name type="common">Japanese scallop</name>
    <name type="synonym">Patinopecten yessoensis</name>
    <dbReference type="NCBI Taxonomy" id="6573"/>
    <lineage>
        <taxon>Eukaryota</taxon>
        <taxon>Metazoa</taxon>
        <taxon>Spiralia</taxon>
        <taxon>Lophotrochozoa</taxon>
        <taxon>Mollusca</taxon>
        <taxon>Bivalvia</taxon>
        <taxon>Autobranchia</taxon>
        <taxon>Pteriomorphia</taxon>
        <taxon>Pectinida</taxon>
        <taxon>Pectinoidea</taxon>
        <taxon>Pectinidae</taxon>
        <taxon>Mizuhopecten</taxon>
    </lineage>
</organism>
<evidence type="ECO:0000313" key="4">
    <source>
        <dbReference type="EMBL" id="OWF46576.1"/>
    </source>
</evidence>
<dbReference type="STRING" id="6573.A0A210QCX7"/>
<dbReference type="PROSITE" id="PS51406">
    <property type="entry name" value="FIBRINOGEN_C_2"/>
    <property type="match status" value="2"/>
</dbReference>
<proteinExistence type="predicted"/>
<protein>
    <submittedName>
        <fullName evidence="4">Fibrinogen-like protein A</fullName>
    </submittedName>
</protein>
<dbReference type="PROSITE" id="PS00514">
    <property type="entry name" value="FIBRINOGEN_C_1"/>
    <property type="match status" value="1"/>
</dbReference>
<gene>
    <name evidence="4" type="ORF">KP79_PYT01396</name>
</gene>
<feature type="signal peptide" evidence="2">
    <location>
        <begin position="1"/>
        <end position="18"/>
    </location>
</feature>
<evidence type="ECO:0000256" key="2">
    <source>
        <dbReference type="SAM" id="SignalP"/>
    </source>
</evidence>
<reference evidence="4 5" key="1">
    <citation type="journal article" date="2017" name="Nat. Ecol. Evol.">
        <title>Scallop genome provides insights into evolution of bilaterian karyotype and development.</title>
        <authorList>
            <person name="Wang S."/>
            <person name="Zhang J."/>
            <person name="Jiao W."/>
            <person name="Li J."/>
            <person name="Xun X."/>
            <person name="Sun Y."/>
            <person name="Guo X."/>
            <person name="Huan P."/>
            <person name="Dong B."/>
            <person name="Zhang L."/>
            <person name="Hu X."/>
            <person name="Sun X."/>
            <person name="Wang J."/>
            <person name="Zhao C."/>
            <person name="Wang Y."/>
            <person name="Wang D."/>
            <person name="Huang X."/>
            <person name="Wang R."/>
            <person name="Lv J."/>
            <person name="Li Y."/>
            <person name="Zhang Z."/>
            <person name="Liu B."/>
            <person name="Lu W."/>
            <person name="Hui Y."/>
            <person name="Liang J."/>
            <person name="Zhou Z."/>
            <person name="Hou R."/>
            <person name="Li X."/>
            <person name="Liu Y."/>
            <person name="Li H."/>
            <person name="Ning X."/>
            <person name="Lin Y."/>
            <person name="Zhao L."/>
            <person name="Xing Q."/>
            <person name="Dou J."/>
            <person name="Li Y."/>
            <person name="Mao J."/>
            <person name="Guo H."/>
            <person name="Dou H."/>
            <person name="Li T."/>
            <person name="Mu C."/>
            <person name="Jiang W."/>
            <person name="Fu Q."/>
            <person name="Fu X."/>
            <person name="Miao Y."/>
            <person name="Liu J."/>
            <person name="Yu Q."/>
            <person name="Li R."/>
            <person name="Liao H."/>
            <person name="Li X."/>
            <person name="Kong Y."/>
            <person name="Jiang Z."/>
            <person name="Chourrout D."/>
            <person name="Li R."/>
            <person name="Bao Z."/>
        </authorList>
    </citation>
    <scope>NUCLEOTIDE SEQUENCE [LARGE SCALE GENOMIC DNA]</scope>
    <source>
        <strain evidence="4 5">PY_sf001</strain>
    </source>
</reference>
<accession>A0A210QCX7</accession>
<dbReference type="Pfam" id="PF00147">
    <property type="entry name" value="Fibrinogen_C"/>
    <property type="match status" value="2"/>
</dbReference>
<dbReference type="AlphaFoldDB" id="A0A210QCX7"/>